<dbReference type="Pfam" id="PF00651">
    <property type="entry name" value="BTB"/>
    <property type="match status" value="1"/>
</dbReference>
<evidence type="ECO:0000256" key="2">
    <source>
        <dbReference type="ARBA" id="ARBA00022737"/>
    </source>
</evidence>
<evidence type="ECO:0000256" key="1">
    <source>
        <dbReference type="ARBA" id="ARBA00022441"/>
    </source>
</evidence>
<reference evidence="5" key="2">
    <citation type="submission" date="2022-06" db="UniProtKB">
        <authorList>
            <consortium name="EnsemblMetazoa"/>
        </authorList>
    </citation>
    <scope>IDENTIFICATION</scope>
</reference>
<evidence type="ECO:0000256" key="3">
    <source>
        <dbReference type="ARBA" id="ARBA00023203"/>
    </source>
</evidence>
<evidence type="ECO:0000313" key="5">
    <source>
        <dbReference type="EnsemblMetazoa" id="XP_029348201.1"/>
    </source>
</evidence>
<dbReference type="AlphaFoldDB" id="A0A8R2NVZ1"/>
<keyword evidence="2" id="KW-0677">Repeat</keyword>
<reference evidence="6" key="1">
    <citation type="submission" date="2010-06" db="EMBL/GenBank/DDBJ databases">
        <authorList>
            <person name="Jiang H."/>
            <person name="Abraham K."/>
            <person name="Ali S."/>
            <person name="Alsbrooks S.L."/>
            <person name="Anim B.N."/>
            <person name="Anosike U.S."/>
            <person name="Attaway T."/>
            <person name="Bandaranaike D.P."/>
            <person name="Battles P.K."/>
            <person name="Bell S.N."/>
            <person name="Bell A.V."/>
            <person name="Beltran B."/>
            <person name="Bickham C."/>
            <person name="Bustamante Y."/>
            <person name="Caleb T."/>
            <person name="Canada A."/>
            <person name="Cardenas V."/>
            <person name="Carter K."/>
            <person name="Chacko J."/>
            <person name="Chandrabose M.N."/>
            <person name="Chavez D."/>
            <person name="Chavez A."/>
            <person name="Chen L."/>
            <person name="Chu H.-S."/>
            <person name="Claassen K.J."/>
            <person name="Cockrell R."/>
            <person name="Collins M."/>
            <person name="Cooper J.A."/>
            <person name="Cree A."/>
            <person name="Curry S.M."/>
            <person name="Da Y."/>
            <person name="Dao M.D."/>
            <person name="Das B."/>
            <person name="Davila M.-L."/>
            <person name="Davy-Carroll L."/>
            <person name="Denson S."/>
            <person name="Dinh H."/>
            <person name="Ebong V.E."/>
            <person name="Edwards J.R."/>
            <person name="Egan A."/>
            <person name="El-Daye J."/>
            <person name="Escobedo L."/>
            <person name="Fernandez S."/>
            <person name="Fernando P.R."/>
            <person name="Flagg N."/>
            <person name="Forbes L.D."/>
            <person name="Fowler R.G."/>
            <person name="Fu Q."/>
            <person name="Gabisi R.A."/>
            <person name="Ganer J."/>
            <person name="Garbino Pronczuk A."/>
            <person name="Garcia R.M."/>
            <person name="Garner T."/>
            <person name="Garrett T.E."/>
            <person name="Gonzalez D.A."/>
            <person name="Hamid H."/>
            <person name="Hawkins E.S."/>
            <person name="Hirani K."/>
            <person name="Hogues M.E."/>
            <person name="Hollins B."/>
            <person name="Hsiao C.-H."/>
            <person name="Jabil R."/>
            <person name="James M.L."/>
            <person name="Jhangiani S.N."/>
            <person name="Johnson B."/>
            <person name="Johnson Q."/>
            <person name="Joshi V."/>
            <person name="Kalu J.B."/>
            <person name="Kam C."/>
            <person name="Kashfia A."/>
            <person name="Keebler J."/>
            <person name="Kisamo H."/>
            <person name="Kovar C.L."/>
            <person name="Lago L.A."/>
            <person name="Lai C.-Y."/>
            <person name="Laidlaw J."/>
            <person name="Lara F."/>
            <person name="Le T.-K."/>
            <person name="Lee S.L."/>
            <person name="Legall F.H."/>
            <person name="Lemon S.J."/>
            <person name="Lewis L.R."/>
            <person name="Li B."/>
            <person name="Liu Y."/>
            <person name="Liu Y.-S."/>
            <person name="Lopez J."/>
            <person name="Lozado R.J."/>
            <person name="Lu J."/>
            <person name="Madu R.C."/>
            <person name="Maheshwari M."/>
            <person name="Maheshwari R."/>
            <person name="Malloy K."/>
            <person name="Martinez E."/>
            <person name="Mathew T."/>
            <person name="Mercado I.C."/>
            <person name="Mercado C."/>
            <person name="Meyer B."/>
            <person name="Montgomery K."/>
            <person name="Morgan M.B."/>
            <person name="Munidasa M."/>
            <person name="Nazareth L.V."/>
            <person name="Nelson J."/>
            <person name="Ng B.M."/>
            <person name="Nguyen N.B."/>
            <person name="Nguyen P.Q."/>
            <person name="Nguyen T."/>
            <person name="Obregon M."/>
            <person name="Okwuonu G.O."/>
            <person name="Onwere C.G."/>
            <person name="Orozco G."/>
            <person name="Parra A."/>
            <person name="Patel S."/>
            <person name="Patil S."/>
            <person name="Perez A."/>
            <person name="Perez Y."/>
            <person name="Pham C."/>
            <person name="Primus E.L."/>
            <person name="Pu L.-L."/>
            <person name="Puazo M."/>
            <person name="Qin X."/>
            <person name="Quiroz J.B."/>
            <person name="Reese J."/>
            <person name="Richards S."/>
            <person name="Rives C.M."/>
            <person name="Robberts R."/>
            <person name="Ruiz S.J."/>
            <person name="Ruiz M.J."/>
            <person name="Santibanez J."/>
            <person name="Schneider B.W."/>
            <person name="Sisson I."/>
            <person name="Smith M."/>
            <person name="Sodergren E."/>
            <person name="Song X.-Z."/>
            <person name="Song B.B."/>
            <person name="Summersgill H."/>
            <person name="Thelus R."/>
            <person name="Thornton R.D."/>
            <person name="Trejos Z.Y."/>
            <person name="Usmani K."/>
            <person name="Vattathil S."/>
            <person name="Villasana D."/>
            <person name="Walker D.L."/>
            <person name="Wang S."/>
            <person name="Wang K."/>
            <person name="White C.S."/>
            <person name="Williams A.C."/>
            <person name="Williamson J."/>
            <person name="Wilson K."/>
            <person name="Woghiren I.O."/>
            <person name="Woodworth J.R."/>
            <person name="Worley K.C."/>
            <person name="Wright R.A."/>
            <person name="Wu W."/>
            <person name="Young L."/>
            <person name="Zhang L."/>
            <person name="Zhang J."/>
            <person name="Zhu Y."/>
            <person name="Muzny D.M."/>
            <person name="Weinstock G."/>
            <person name="Gibbs R.A."/>
        </authorList>
    </citation>
    <scope>NUCLEOTIDE SEQUENCE [LARGE SCALE GENOMIC DNA]</scope>
    <source>
        <strain evidence="6">LSR1</strain>
    </source>
</reference>
<name>A0A8R2NVZ1_ACYPI</name>
<protein>
    <recommendedName>
        <fullName evidence="4">BTB domain-containing protein</fullName>
    </recommendedName>
</protein>
<dbReference type="InterPro" id="IPR000210">
    <property type="entry name" value="BTB/POZ_dom"/>
</dbReference>
<dbReference type="FunFam" id="1.25.40.420:FF:000001">
    <property type="entry name" value="Kelch-like family member 12"/>
    <property type="match status" value="1"/>
</dbReference>
<dbReference type="RefSeq" id="XP_029348201.1">
    <property type="nucleotide sequence ID" value="XM_029492341.1"/>
</dbReference>
<accession>A0A8R2NVZ1</accession>
<keyword evidence="1" id="KW-0880">Kelch repeat</keyword>
<sequence length="250" mass="28896">MDSVKQVMPRINCQKRVLKSNGCKPKIFINNCHTRSSFEVLQSLRREEVMCDIKLETDDGVLVCAHKLVLVTVSKYFLAMFTSFAEVDKGVINLRELDSNALQLLVDYIYTGEIMVTEQNVLDLLPSAVLLQLDYVKDVCVEFLEQKLNTANCLAIREFADFYNCMELLSSSEEYIETHFLKVVEAEEFLSLSSEEMINLISRGDINIFECVINWVKHELDCRYDSLPKLMEHVRFSLAPSDYERKYMPS</sequence>
<dbReference type="PANTHER" id="PTHR24412">
    <property type="entry name" value="KELCH PROTEIN"/>
    <property type="match status" value="1"/>
</dbReference>
<dbReference type="SMART" id="SM00225">
    <property type="entry name" value="BTB"/>
    <property type="match status" value="1"/>
</dbReference>
<dbReference type="SMART" id="SM00875">
    <property type="entry name" value="BACK"/>
    <property type="match status" value="1"/>
</dbReference>
<dbReference type="PANTHER" id="PTHR24412:SF466">
    <property type="entry name" value="RING CANAL KELCH PROTEIN"/>
    <property type="match status" value="1"/>
</dbReference>
<dbReference type="PROSITE" id="PS50097">
    <property type="entry name" value="BTB"/>
    <property type="match status" value="1"/>
</dbReference>
<dbReference type="KEGG" id="api:100575033"/>
<keyword evidence="6" id="KW-1185">Reference proteome</keyword>
<feature type="domain" description="BTB" evidence="4">
    <location>
        <begin position="51"/>
        <end position="118"/>
    </location>
</feature>
<dbReference type="Pfam" id="PF07707">
    <property type="entry name" value="BACK"/>
    <property type="match status" value="1"/>
</dbReference>
<dbReference type="InterPro" id="IPR011333">
    <property type="entry name" value="SKP1/BTB/POZ_sf"/>
</dbReference>
<dbReference type="Proteomes" id="UP000007819">
    <property type="component" value="Unassembled WGS sequence"/>
</dbReference>
<dbReference type="Gene3D" id="1.25.40.420">
    <property type="match status" value="1"/>
</dbReference>
<organism evidence="5 6">
    <name type="scientific">Acyrthosiphon pisum</name>
    <name type="common">Pea aphid</name>
    <dbReference type="NCBI Taxonomy" id="7029"/>
    <lineage>
        <taxon>Eukaryota</taxon>
        <taxon>Metazoa</taxon>
        <taxon>Ecdysozoa</taxon>
        <taxon>Arthropoda</taxon>
        <taxon>Hexapoda</taxon>
        <taxon>Insecta</taxon>
        <taxon>Pterygota</taxon>
        <taxon>Neoptera</taxon>
        <taxon>Paraneoptera</taxon>
        <taxon>Hemiptera</taxon>
        <taxon>Sternorrhyncha</taxon>
        <taxon>Aphidomorpha</taxon>
        <taxon>Aphidoidea</taxon>
        <taxon>Aphididae</taxon>
        <taxon>Macrosiphini</taxon>
        <taxon>Acyrthosiphon</taxon>
    </lineage>
</organism>
<dbReference type="InterPro" id="IPR011705">
    <property type="entry name" value="BACK"/>
</dbReference>
<proteinExistence type="predicted"/>
<evidence type="ECO:0000313" key="6">
    <source>
        <dbReference type="Proteomes" id="UP000007819"/>
    </source>
</evidence>
<dbReference type="EnsemblMetazoa" id="XM_029492341.1">
    <property type="protein sequence ID" value="XP_029348201.1"/>
    <property type="gene ID" value="LOC100575033"/>
</dbReference>
<keyword evidence="3" id="KW-0009">Actin-binding</keyword>
<dbReference type="OrthoDB" id="10027872at2759"/>
<dbReference type="SUPFAM" id="SSF54695">
    <property type="entry name" value="POZ domain"/>
    <property type="match status" value="1"/>
</dbReference>
<dbReference type="GeneID" id="100575033"/>
<dbReference type="Gene3D" id="3.30.710.10">
    <property type="entry name" value="Potassium Channel Kv1.1, Chain A"/>
    <property type="match status" value="1"/>
</dbReference>
<evidence type="ECO:0000259" key="4">
    <source>
        <dbReference type="PROSITE" id="PS50097"/>
    </source>
</evidence>